<dbReference type="AlphaFoldDB" id="A0A397V450"/>
<proteinExistence type="predicted"/>
<evidence type="ECO:0000313" key="1">
    <source>
        <dbReference type="EMBL" id="RIB17240.1"/>
    </source>
</evidence>
<gene>
    <name evidence="1" type="ORF">C2G38_2187871</name>
</gene>
<protein>
    <submittedName>
        <fullName evidence="1">Uncharacterized protein</fullName>
    </submittedName>
</protein>
<dbReference type="Proteomes" id="UP000266673">
    <property type="component" value="Unassembled WGS sequence"/>
</dbReference>
<comment type="caution">
    <text evidence="1">The sequence shown here is derived from an EMBL/GenBank/DDBJ whole genome shotgun (WGS) entry which is preliminary data.</text>
</comment>
<evidence type="ECO:0000313" key="2">
    <source>
        <dbReference type="Proteomes" id="UP000266673"/>
    </source>
</evidence>
<dbReference type="EMBL" id="QKWP01000621">
    <property type="protein sequence ID" value="RIB17240.1"/>
    <property type="molecule type" value="Genomic_DNA"/>
</dbReference>
<accession>A0A397V450</accession>
<reference evidence="1 2" key="1">
    <citation type="submission" date="2018-06" db="EMBL/GenBank/DDBJ databases">
        <title>Comparative genomics reveals the genomic features of Rhizophagus irregularis, R. cerebriforme, R. diaphanum and Gigaspora rosea, and their symbiotic lifestyle signature.</title>
        <authorList>
            <person name="Morin E."/>
            <person name="San Clemente H."/>
            <person name="Chen E.C.H."/>
            <person name="De La Providencia I."/>
            <person name="Hainaut M."/>
            <person name="Kuo A."/>
            <person name="Kohler A."/>
            <person name="Murat C."/>
            <person name="Tang N."/>
            <person name="Roy S."/>
            <person name="Loubradou J."/>
            <person name="Henrissat B."/>
            <person name="Grigoriev I.V."/>
            <person name="Corradi N."/>
            <person name="Roux C."/>
            <person name="Martin F.M."/>
        </authorList>
    </citation>
    <scope>NUCLEOTIDE SEQUENCE [LARGE SCALE GENOMIC DNA]</scope>
    <source>
        <strain evidence="1 2">DAOM 194757</strain>
    </source>
</reference>
<organism evidence="1 2">
    <name type="scientific">Gigaspora rosea</name>
    <dbReference type="NCBI Taxonomy" id="44941"/>
    <lineage>
        <taxon>Eukaryota</taxon>
        <taxon>Fungi</taxon>
        <taxon>Fungi incertae sedis</taxon>
        <taxon>Mucoromycota</taxon>
        <taxon>Glomeromycotina</taxon>
        <taxon>Glomeromycetes</taxon>
        <taxon>Diversisporales</taxon>
        <taxon>Gigasporaceae</taxon>
        <taxon>Gigaspora</taxon>
    </lineage>
</organism>
<keyword evidence="2" id="KW-1185">Reference proteome</keyword>
<sequence length="326" mass="39586">MPEKRPYVKKCLDELNLDELKELRKKFEEIKKITEASFKKRKCTVVPKAIILARTEIFYETKNGLFFQQVVIDKYKEVIDKNNGLEDFHYVLIDCGFKEIEIFSDILIEDKKSKKYLEKQRNLIDLKLQNKVIFVNSTKKNYHQKKEREKLILGKVRRRLLSNLYDKYEEYIPKLYSEFTLFNNEANICEDCCELKEFWKTFNHPTKLNYINNICQQYTQNICYNTSKQIKKYGLIDETIELFYMIIQKIDSKLYELICEEIINHINNTKFASSKQGIKIYSNFYLGYVGVNYRNNLEWKILKQSLHNYFLYCDNYHLFWEYFKYI</sequence>
<name>A0A397V450_9GLOM</name>